<protein>
    <submittedName>
        <fullName evidence="1">Uncharacterized protein</fullName>
    </submittedName>
</protein>
<dbReference type="KEGG" id="cpor:BED41_13555"/>
<sequence>MKPFFRLFIFLSLVLMFSPSAEASPRRIVSLTPVGTEILFALGQGDNVIGVTNYCDYPPEALKKPKIGGYAEVNFETLLSKKADLLVLQDMHLQFKDDLKRLKIPYVVVRQESLGDIYDSIAELGKVCGAQKRAAELTAKMKADIAAVRAKVMGLPSPSVLLCVSRELSEERISVFYAAGEKTFYNELITLAGGKNALTGEKSGYPYPKISQEGLAALNPEVIIDLVGERTFYHAMEHIDLDKVFNEEYLKGQWLAGTKVRAVRGGRIAVLDGTVYLRPGPRLPEILRAFAKVIHPEVKW</sequence>
<dbReference type="STRING" id="1197717.BED41_13555"/>
<dbReference type="OrthoDB" id="9787830at2"/>
<dbReference type="AlphaFoldDB" id="A0A1B2I7T4"/>
<dbReference type="RefSeq" id="WP_066747417.1">
    <property type="nucleotide sequence ID" value="NZ_CAUFKJ010000004.1"/>
</dbReference>
<evidence type="ECO:0000313" key="2">
    <source>
        <dbReference type="Proteomes" id="UP000093044"/>
    </source>
</evidence>
<dbReference type="SUPFAM" id="SSF53807">
    <property type="entry name" value="Helical backbone' metal receptor"/>
    <property type="match status" value="1"/>
</dbReference>
<dbReference type="Pfam" id="PF01497">
    <property type="entry name" value="Peripla_BP_2"/>
    <property type="match status" value="1"/>
</dbReference>
<dbReference type="GeneID" id="83058873"/>
<dbReference type="InterPro" id="IPR002491">
    <property type="entry name" value="ABC_transptr_periplasmic_BD"/>
</dbReference>
<dbReference type="Proteomes" id="UP000093044">
    <property type="component" value="Chromosome"/>
</dbReference>
<accession>A0A1B2I7T4</accession>
<dbReference type="PANTHER" id="PTHR30535">
    <property type="entry name" value="VITAMIN B12-BINDING PROTEIN"/>
    <property type="match status" value="1"/>
</dbReference>
<proteinExistence type="predicted"/>
<dbReference type="GO" id="GO:0071281">
    <property type="term" value="P:cellular response to iron ion"/>
    <property type="evidence" value="ECO:0007669"/>
    <property type="project" value="TreeGrafter"/>
</dbReference>
<dbReference type="PANTHER" id="PTHR30535:SF34">
    <property type="entry name" value="MOLYBDATE-BINDING PROTEIN MOLA"/>
    <property type="match status" value="1"/>
</dbReference>
<organism evidence="1 2">
    <name type="scientific">Cloacibacillus porcorum</name>
    <dbReference type="NCBI Taxonomy" id="1197717"/>
    <lineage>
        <taxon>Bacteria</taxon>
        <taxon>Thermotogati</taxon>
        <taxon>Synergistota</taxon>
        <taxon>Synergistia</taxon>
        <taxon>Synergistales</taxon>
        <taxon>Synergistaceae</taxon>
        <taxon>Cloacibacillus</taxon>
    </lineage>
</organism>
<dbReference type="EMBL" id="CP016757">
    <property type="protein sequence ID" value="ANZ46029.1"/>
    <property type="molecule type" value="Genomic_DNA"/>
</dbReference>
<evidence type="ECO:0000313" key="1">
    <source>
        <dbReference type="EMBL" id="ANZ46029.1"/>
    </source>
</evidence>
<keyword evidence="2" id="KW-1185">Reference proteome</keyword>
<dbReference type="PROSITE" id="PS50983">
    <property type="entry name" value="FE_B12_PBP"/>
    <property type="match status" value="1"/>
</dbReference>
<dbReference type="Gene3D" id="3.40.50.1980">
    <property type="entry name" value="Nitrogenase molybdenum iron protein domain"/>
    <property type="match status" value="2"/>
</dbReference>
<dbReference type="CDD" id="cd01143">
    <property type="entry name" value="YvrC"/>
    <property type="match status" value="1"/>
</dbReference>
<name>A0A1B2I7T4_9BACT</name>
<dbReference type="InterPro" id="IPR050902">
    <property type="entry name" value="ABC_Transporter_SBP"/>
</dbReference>
<reference evidence="1" key="1">
    <citation type="submission" date="2016-08" db="EMBL/GenBank/DDBJ databases">
        <title>Complete genome of Cloacibacillus porcorum.</title>
        <authorList>
            <person name="Looft T."/>
            <person name="Bayles D.O."/>
            <person name="Alt D.P."/>
        </authorList>
    </citation>
    <scope>NUCLEOTIDE SEQUENCE [LARGE SCALE GENOMIC DNA]</scope>
    <source>
        <strain evidence="1">CL-84</strain>
    </source>
</reference>
<gene>
    <name evidence="1" type="ORF">BED41_13555</name>
</gene>